<accession>A0A817B3Q6</accession>
<sequence>MLLKTVSSSSAAREFPWRNQGRFSSAILREPYTTGASSTSVSDQSPRYMAFQSDASGTELYVNIGYRKHGHAFELSLCCIHVDICYLVLFFFSGLQDPDSVLGSLTREIKEVGPDGQEVTKVVPAVTEEDQGIEILTEAIAACTETIDQHKGKLVVKEAPRALRMDNEEISGNEEEEEDTGMGEVDIEGAGIVE</sequence>
<feature type="compositionally biased region" description="Acidic residues" evidence="1">
    <location>
        <begin position="169"/>
        <end position="187"/>
    </location>
</feature>
<evidence type="ECO:0000256" key="1">
    <source>
        <dbReference type="SAM" id="MobiDB-lite"/>
    </source>
</evidence>
<evidence type="ECO:0000313" key="2">
    <source>
        <dbReference type="EMBL" id="CAF2297424.1"/>
    </source>
</evidence>
<dbReference type="SUPFAM" id="SSF110993">
    <property type="entry name" value="eIF-2-alpha, C-terminal domain"/>
    <property type="match status" value="1"/>
</dbReference>
<protein>
    <submittedName>
        <fullName evidence="2">(rape) hypothetical protein</fullName>
    </submittedName>
</protein>
<dbReference type="Proteomes" id="UP001295469">
    <property type="component" value="Chromosome A04"/>
</dbReference>
<feature type="region of interest" description="Disordered" evidence="1">
    <location>
        <begin position="169"/>
        <end position="194"/>
    </location>
</feature>
<proteinExistence type="predicted"/>
<organism evidence="2">
    <name type="scientific">Brassica napus</name>
    <name type="common">Rape</name>
    <dbReference type="NCBI Taxonomy" id="3708"/>
    <lineage>
        <taxon>Eukaryota</taxon>
        <taxon>Viridiplantae</taxon>
        <taxon>Streptophyta</taxon>
        <taxon>Embryophyta</taxon>
        <taxon>Tracheophyta</taxon>
        <taxon>Spermatophyta</taxon>
        <taxon>Magnoliopsida</taxon>
        <taxon>eudicotyledons</taxon>
        <taxon>Gunneridae</taxon>
        <taxon>Pentapetalae</taxon>
        <taxon>rosids</taxon>
        <taxon>malvids</taxon>
        <taxon>Brassicales</taxon>
        <taxon>Brassicaceae</taxon>
        <taxon>Brassiceae</taxon>
        <taxon>Brassica</taxon>
    </lineage>
</organism>
<dbReference type="InterPro" id="IPR024055">
    <property type="entry name" value="TIF2_asu_C"/>
</dbReference>
<dbReference type="EMBL" id="HG994358">
    <property type="protein sequence ID" value="CAF2297424.1"/>
    <property type="molecule type" value="Genomic_DNA"/>
</dbReference>
<dbReference type="AlphaFoldDB" id="A0A817B3Q6"/>
<reference evidence="2" key="1">
    <citation type="submission" date="2021-01" db="EMBL/GenBank/DDBJ databases">
        <authorList>
            <consortium name="Genoscope - CEA"/>
            <person name="William W."/>
        </authorList>
    </citation>
    <scope>NUCLEOTIDE SEQUENCE</scope>
</reference>
<name>A0A817B3Q6_BRANA</name>
<dbReference type="Gene3D" id="3.30.70.1130">
    <property type="entry name" value="EIF_2_alpha"/>
    <property type="match status" value="1"/>
</dbReference>
<gene>
    <name evidence="2" type="ORF">DARMORV10_A04P30660.1</name>
</gene>